<reference evidence="2" key="1">
    <citation type="submission" date="2022-05" db="EMBL/GenBank/DDBJ databases">
        <title>Complete sequence of a novel PHA-producing Halomonas strain.</title>
        <authorList>
            <person name="Zheng Z."/>
        </authorList>
    </citation>
    <scope>NUCLEOTIDE SEQUENCE</scope>
    <source>
        <strain evidence="2">ZZQ-149</strain>
    </source>
</reference>
<organism evidence="2 3">
    <name type="scientific">Halomonas qinghailakensis</name>
    <dbReference type="NCBI Taxonomy" id="2937790"/>
    <lineage>
        <taxon>Bacteria</taxon>
        <taxon>Pseudomonadati</taxon>
        <taxon>Pseudomonadota</taxon>
        <taxon>Gammaproteobacteria</taxon>
        <taxon>Oceanospirillales</taxon>
        <taxon>Halomonadaceae</taxon>
        <taxon>Halomonas</taxon>
    </lineage>
</organism>
<dbReference type="KEGG" id="hqn:M0220_05870"/>
<dbReference type="InterPro" id="IPR036568">
    <property type="entry name" value="GGCT-like_sf"/>
</dbReference>
<evidence type="ECO:0000259" key="1">
    <source>
        <dbReference type="Pfam" id="PF06094"/>
    </source>
</evidence>
<dbReference type="SUPFAM" id="SSF110857">
    <property type="entry name" value="Gamma-glutamyl cyclotransferase-like"/>
    <property type="match status" value="1"/>
</dbReference>
<dbReference type="CDD" id="cd06661">
    <property type="entry name" value="GGCT_like"/>
    <property type="match status" value="1"/>
</dbReference>
<keyword evidence="3" id="KW-1185">Reference proteome</keyword>
<accession>A0AA46TUB8</accession>
<proteinExistence type="predicted"/>
<dbReference type="EMBL" id="CP096973">
    <property type="protein sequence ID" value="UYO75677.1"/>
    <property type="molecule type" value="Genomic_DNA"/>
</dbReference>
<sequence>MDNLKRDIARCPRVAVYGTLKRGQRNHHWLGGAALLGHDYLTALTLYDLGPYPGAKQKASQGALVEVYAINSDQLALLDQLEEYCHHAPLTGTYCREIFQTRHGSAWCYLYNYGVKDKMRIDNGEW</sequence>
<dbReference type="Proteomes" id="UP001164935">
    <property type="component" value="Chromosome"/>
</dbReference>
<dbReference type="Gene3D" id="3.10.490.10">
    <property type="entry name" value="Gamma-glutamyl cyclotransferase-like"/>
    <property type="match status" value="1"/>
</dbReference>
<dbReference type="AlphaFoldDB" id="A0AA46TUB8"/>
<evidence type="ECO:0000313" key="2">
    <source>
        <dbReference type="EMBL" id="UYO75677.1"/>
    </source>
</evidence>
<dbReference type="RefSeq" id="WP_030074590.1">
    <property type="nucleotide sequence ID" value="NZ_CP096973.1"/>
</dbReference>
<dbReference type="InterPro" id="IPR009288">
    <property type="entry name" value="AIG2-like_dom"/>
</dbReference>
<feature type="domain" description="Gamma-glutamylcyclotransferase AIG2-like" evidence="1">
    <location>
        <begin position="14"/>
        <end position="126"/>
    </location>
</feature>
<dbReference type="InterPro" id="IPR013024">
    <property type="entry name" value="GGCT-like"/>
</dbReference>
<name>A0AA46TUB8_9GAMM</name>
<evidence type="ECO:0000313" key="3">
    <source>
        <dbReference type="Proteomes" id="UP001164935"/>
    </source>
</evidence>
<gene>
    <name evidence="2" type="ORF">M0220_05870</name>
</gene>
<protein>
    <submittedName>
        <fullName evidence="2">Gamma-glutamylcyclotransferase</fullName>
    </submittedName>
</protein>
<dbReference type="Pfam" id="PF06094">
    <property type="entry name" value="GGACT"/>
    <property type="match status" value="1"/>
</dbReference>